<dbReference type="SUPFAM" id="SSF54236">
    <property type="entry name" value="Ubiquitin-like"/>
    <property type="match status" value="1"/>
</dbReference>
<feature type="domain" description="Ubiquitin-like" evidence="5">
    <location>
        <begin position="20"/>
        <end position="91"/>
    </location>
</feature>
<dbReference type="Gene3D" id="3.10.20.90">
    <property type="entry name" value="Phosphatidylinositol 3-kinase Catalytic Subunit, Chain A, domain 1"/>
    <property type="match status" value="1"/>
</dbReference>
<name>K3WLH0_GLOUD</name>
<evidence type="ECO:0000256" key="4">
    <source>
        <dbReference type="SAM" id="MobiDB-lite"/>
    </source>
</evidence>
<keyword evidence="3" id="KW-0862">Zinc</keyword>
<dbReference type="InterPro" id="IPR029071">
    <property type="entry name" value="Ubiquitin-like_domsf"/>
</dbReference>
<dbReference type="PROSITE" id="PS01358">
    <property type="entry name" value="ZF_RANBP2_1"/>
    <property type="match status" value="1"/>
</dbReference>
<dbReference type="InterPro" id="IPR001876">
    <property type="entry name" value="Znf_RanBP2"/>
</dbReference>
<dbReference type="Proteomes" id="UP000019132">
    <property type="component" value="Unassembled WGS sequence"/>
</dbReference>
<sequence>PTEGTVSVEANNSGRQRRSKRIRGGAGGASWSILANSDDSIYVLKTKIYEEIDAYPIRQRLYFKGNVLEDRLSLKDCGIKVGDAIFVRLSEDIPDETSIGDDALEREVGFEDSVFLRHNSSNGSSHHHAGMTLESKVWVCPACTYVNEDIDQVCEMCTTEKTIEID</sequence>
<dbReference type="PROSITE" id="PS50053">
    <property type="entry name" value="UBIQUITIN_2"/>
    <property type="match status" value="1"/>
</dbReference>
<dbReference type="EMBL" id="GL376573">
    <property type="status" value="NOT_ANNOTATED_CDS"/>
    <property type="molecule type" value="Genomic_DNA"/>
</dbReference>
<dbReference type="Pfam" id="PF00240">
    <property type="entry name" value="ubiquitin"/>
    <property type="match status" value="1"/>
</dbReference>
<feature type="region of interest" description="Disordered" evidence="4">
    <location>
        <begin position="1"/>
        <end position="27"/>
    </location>
</feature>
<dbReference type="GO" id="GO:0008270">
    <property type="term" value="F:zinc ion binding"/>
    <property type="evidence" value="ECO:0007669"/>
    <property type="project" value="UniProtKB-KW"/>
</dbReference>
<accession>K3WLH0</accession>
<evidence type="ECO:0000256" key="3">
    <source>
        <dbReference type="ARBA" id="ARBA00022833"/>
    </source>
</evidence>
<dbReference type="AlphaFoldDB" id="K3WLH0"/>
<evidence type="ECO:0000313" key="7">
    <source>
        <dbReference type="Proteomes" id="UP000019132"/>
    </source>
</evidence>
<evidence type="ECO:0000259" key="5">
    <source>
        <dbReference type="PROSITE" id="PS50053"/>
    </source>
</evidence>
<reference evidence="6" key="3">
    <citation type="submission" date="2015-02" db="UniProtKB">
        <authorList>
            <consortium name="EnsemblProtists"/>
        </authorList>
    </citation>
    <scope>IDENTIFICATION</scope>
    <source>
        <strain evidence="6">DAOM BR144</strain>
    </source>
</reference>
<keyword evidence="2" id="KW-0863">Zinc-finger</keyword>
<evidence type="ECO:0000256" key="1">
    <source>
        <dbReference type="ARBA" id="ARBA00022723"/>
    </source>
</evidence>
<dbReference type="InterPro" id="IPR036443">
    <property type="entry name" value="Znf_RanBP2_sf"/>
</dbReference>
<feature type="compositionally biased region" description="Polar residues" evidence="4">
    <location>
        <begin position="1"/>
        <end position="14"/>
    </location>
</feature>
<organism evidence="6 7">
    <name type="scientific">Globisporangium ultimum (strain ATCC 200006 / CBS 805.95 / DAOM BR144)</name>
    <name type="common">Pythium ultimum</name>
    <dbReference type="NCBI Taxonomy" id="431595"/>
    <lineage>
        <taxon>Eukaryota</taxon>
        <taxon>Sar</taxon>
        <taxon>Stramenopiles</taxon>
        <taxon>Oomycota</taxon>
        <taxon>Peronosporomycetes</taxon>
        <taxon>Pythiales</taxon>
        <taxon>Pythiaceae</taxon>
        <taxon>Globisporangium</taxon>
    </lineage>
</organism>
<evidence type="ECO:0000256" key="2">
    <source>
        <dbReference type="ARBA" id="ARBA00022771"/>
    </source>
</evidence>
<dbReference type="VEuPathDB" id="FungiDB:PYU1_G005801"/>
<proteinExistence type="predicted"/>
<protein>
    <recommendedName>
        <fullName evidence="5">Ubiquitin-like domain-containing protein</fullName>
    </recommendedName>
</protein>
<dbReference type="EnsemblProtists" id="PYU1_T005812">
    <property type="protein sequence ID" value="PYU1_T005812"/>
    <property type="gene ID" value="PYU1_G005801"/>
</dbReference>
<dbReference type="HOGENOM" id="CLU_1607042_0_0_1"/>
<dbReference type="SUPFAM" id="SSF90209">
    <property type="entry name" value="Ran binding protein zinc finger-like"/>
    <property type="match status" value="1"/>
</dbReference>
<reference evidence="7" key="1">
    <citation type="journal article" date="2010" name="Genome Biol.">
        <title>Genome sequence of the necrotrophic plant pathogen Pythium ultimum reveals original pathogenicity mechanisms and effector repertoire.</title>
        <authorList>
            <person name="Levesque C.A."/>
            <person name="Brouwer H."/>
            <person name="Cano L."/>
            <person name="Hamilton J.P."/>
            <person name="Holt C."/>
            <person name="Huitema E."/>
            <person name="Raffaele S."/>
            <person name="Robideau G.P."/>
            <person name="Thines M."/>
            <person name="Win J."/>
            <person name="Zerillo M.M."/>
            <person name="Beakes G.W."/>
            <person name="Boore J.L."/>
            <person name="Busam D."/>
            <person name="Dumas B."/>
            <person name="Ferriera S."/>
            <person name="Fuerstenberg S.I."/>
            <person name="Gachon C.M."/>
            <person name="Gaulin E."/>
            <person name="Govers F."/>
            <person name="Grenville-Briggs L."/>
            <person name="Horner N."/>
            <person name="Hostetler J."/>
            <person name="Jiang R.H."/>
            <person name="Johnson J."/>
            <person name="Krajaejun T."/>
            <person name="Lin H."/>
            <person name="Meijer H.J."/>
            <person name="Moore B."/>
            <person name="Morris P."/>
            <person name="Phuntmart V."/>
            <person name="Puiu D."/>
            <person name="Shetty J."/>
            <person name="Stajich J.E."/>
            <person name="Tripathy S."/>
            <person name="Wawra S."/>
            <person name="van West P."/>
            <person name="Whitty B.R."/>
            <person name="Coutinho P.M."/>
            <person name="Henrissat B."/>
            <person name="Martin F."/>
            <person name="Thomas P.D."/>
            <person name="Tyler B.M."/>
            <person name="De Vries R.P."/>
            <person name="Kamoun S."/>
            <person name="Yandell M."/>
            <person name="Tisserat N."/>
            <person name="Buell C.R."/>
        </authorList>
    </citation>
    <scope>NUCLEOTIDE SEQUENCE</scope>
    <source>
        <strain evidence="7">DAOM:BR144</strain>
    </source>
</reference>
<keyword evidence="1" id="KW-0479">Metal-binding</keyword>
<keyword evidence="7" id="KW-1185">Reference proteome</keyword>
<evidence type="ECO:0000313" key="6">
    <source>
        <dbReference type="EnsemblProtists" id="PYU1_T005812"/>
    </source>
</evidence>
<reference evidence="7" key="2">
    <citation type="submission" date="2010-04" db="EMBL/GenBank/DDBJ databases">
        <authorList>
            <person name="Buell R."/>
            <person name="Hamilton J."/>
            <person name="Hostetler J."/>
        </authorList>
    </citation>
    <scope>NUCLEOTIDE SEQUENCE [LARGE SCALE GENOMIC DNA]</scope>
    <source>
        <strain evidence="7">DAOM:BR144</strain>
    </source>
</reference>
<dbReference type="Gene3D" id="2.30.30.380">
    <property type="entry name" value="Zn-finger domain of Sec23/24"/>
    <property type="match status" value="1"/>
</dbReference>
<dbReference type="SMART" id="SM00213">
    <property type="entry name" value="UBQ"/>
    <property type="match status" value="1"/>
</dbReference>
<dbReference type="InterPro" id="IPR000626">
    <property type="entry name" value="Ubiquitin-like_dom"/>
</dbReference>